<dbReference type="AlphaFoldDB" id="A0A0E9WQB3"/>
<dbReference type="EMBL" id="GBXM01016015">
    <property type="protein sequence ID" value="JAH92562.1"/>
    <property type="molecule type" value="Transcribed_RNA"/>
</dbReference>
<reference evidence="1" key="1">
    <citation type="submission" date="2014-11" db="EMBL/GenBank/DDBJ databases">
        <authorList>
            <person name="Amaro Gonzalez C."/>
        </authorList>
    </citation>
    <scope>NUCLEOTIDE SEQUENCE</scope>
</reference>
<proteinExistence type="predicted"/>
<organism evidence="1">
    <name type="scientific">Anguilla anguilla</name>
    <name type="common">European freshwater eel</name>
    <name type="synonym">Muraena anguilla</name>
    <dbReference type="NCBI Taxonomy" id="7936"/>
    <lineage>
        <taxon>Eukaryota</taxon>
        <taxon>Metazoa</taxon>
        <taxon>Chordata</taxon>
        <taxon>Craniata</taxon>
        <taxon>Vertebrata</taxon>
        <taxon>Euteleostomi</taxon>
        <taxon>Actinopterygii</taxon>
        <taxon>Neopterygii</taxon>
        <taxon>Teleostei</taxon>
        <taxon>Anguilliformes</taxon>
        <taxon>Anguillidae</taxon>
        <taxon>Anguilla</taxon>
    </lineage>
</organism>
<name>A0A0E9WQB3_ANGAN</name>
<reference evidence="1" key="2">
    <citation type="journal article" date="2015" name="Fish Shellfish Immunol.">
        <title>Early steps in the European eel (Anguilla anguilla)-Vibrio vulnificus interaction in the gills: Role of the RtxA13 toxin.</title>
        <authorList>
            <person name="Callol A."/>
            <person name="Pajuelo D."/>
            <person name="Ebbesson L."/>
            <person name="Teles M."/>
            <person name="MacKenzie S."/>
            <person name="Amaro C."/>
        </authorList>
    </citation>
    <scope>NUCLEOTIDE SEQUENCE</scope>
</reference>
<accession>A0A0E9WQB3</accession>
<evidence type="ECO:0000313" key="1">
    <source>
        <dbReference type="EMBL" id="JAH92562.1"/>
    </source>
</evidence>
<sequence length="53" mass="5909">MWRPCKRLPSQVSKLKYQKTMLFFPPAPTNTAGYRGVKEFMITPSGSSTAGSQ</sequence>
<protein>
    <submittedName>
        <fullName evidence="1">Uncharacterized protein</fullName>
    </submittedName>
</protein>